<feature type="transmembrane region" description="Helical" evidence="8">
    <location>
        <begin position="344"/>
        <end position="364"/>
    </location>
</feature>
<sequence>MVRRTAGECAGGRIRPGSGGAGRDGPCGGTAVTRIVPTSDPHRPDPLPRTVYRARGGGEVIDCHPREVSQLLAEGGPLWVDIDSTVRSQHALLEKVFHFHPLAVEDTLNPNSRVKIEEYEGFLFIIIRGVSLASGTDDPYDLETKDLYCFLGSNYLVTVHAGPMESVDRISDVIRRSPDLLNRGVERVLHAILDDTVDAYFPILEQIDAFIDGLEERVFVEFDDTALRDLFQVKRLVLSLRRYLQPSREVMNVLTNRPSTLITPEVQIYFRDIYDHVLRINDALDTYRELLSSTMDSYLTQVSNRLGTTTKALSLVATMSLPFVVVSGMWGMNFSHIPLSAWPHGFWLLLVVQLGLGLLLLCYLRWRRWL</sequence>
<dbReference type="GO" id="GO:0050897">
    <property type="term" value="F:cobalt ion binding"/>
    <property type="evidence" value="ECO:0007669"/>
    <property type="project" value="TreeGrafter"/>
</dbReference>
<dbReference type="CDD" id="cd12822">
    <property type="entry name" value="TmCorA-like"/>
    <property type="match status" value="1"/>
</dbReference>
<dbReference type="InterPro" id="IPR045863">
    <property type="entry name" value="CorA_TM1_TM2"/>
</dbReference>
<dbReference type="EMBL" id="DPIY01000006">
    <property type="protein sequence ID" value="HCT56740.1"/>
    <property type="molecule type" value="Genomic_DNA"/>
</dbReference>
<protein>
    <recommendedName>
        <fullName evidence="8">Magnesium transport protein CorA</fullName>
    </recommendedName>
</protein>
<dbReference type="PANTHER" id="PTHR46494">
    <property type="entry name" value="CORA FAMILY METAL ION TRANSPORTER (EUROFUNG)"/>
    <property type="match status" value="1"/>
</dbReference>
<dbReference type="InterPro" id="IPR004488">
    <property type="entry name" value="Mg/Co-transport_prot_CorA"/>
</dbReference>
<evidence type="ECO:0000256" key="6">
    <source>
        <dbReference type="ARBA" id="ARBA00022989"/>
    </source>
</evidence>
<dbReference type="GO" id="GO:0015095">
    <property type="term" value="F:magnesium ion transmembrane transporter activity"/>
    <property type="evidence" value="ECO:0007669"/>
    <property type="project" value="UniProtKB-UniRule"/>
</dbReference>
<evidence type="ECO:0000256" key="9">
    <source>
        <dbReference type="SAM" id="MobiDB-lite"/>
    </source>
</evidence>
<feature type="transmembrane region" description="Helical" evidence="8">
    <location>
        <begin position="312"/>
        <end position="332"/>
    </location>
</feature>
<dbReference type="SUPFAM" id="SSF143865">
    <property type="entry name" value="CorA soluble domain-like"/>
    <property type="match status" value="1"/>
</dbReference>
<dbReference type="InterPro" id="IPR045861">
    <property type="entry name" value="CorA_cytoplasmic_dom"/>
</dbReference>
<dbReference type="Pfam" id="PF01544">
    <property type="entry name" value="CorA"/>
    <property type="match status" value="1"/>
</dbReference>
<dbReference type="NCBIfam" id="TIGR00383">
    <property type="entry name" value="corA"/>
    <property type="match status" value="1"/>
</dbReference>
<dbReference type="PANTHER" id="PTHR46494:SF1">
    <property type="entry name" value="CORA FAMILY METAL ION TRANSPORTER (EUROFUNG)"/>
    <property type="match status" value="1"/>
</dbReference>
<organism evidence="10 11">
    <name type="scientific">Gemmatimonas aurantiaca</name>
    <dbReference type="NCBI Taxonomy" id="173480"/>
    <lineage>
        <taxon>Bacteria</taxon>
        <taxon>Pseudomonadati</taxon>
        <taxon>Gemmatimonadota</taxon>
        <taxon>Gemmatimonadia</taxon>
        <taxon>Gemmatimonadales</taxon>
        <taxon>Gemmatimonadaceae</taxon>
        <taxon>Gemmatimonas</taxon>
    </lineage>
</organism>
<dbReference type="InterPro" id="IPR002523">
    <property type="entry name" value="MgTranspt_CorA/ZnTranspt_ZntB"/>
</dbReference>
<reference evidence="10 11" key="1">
    <citation type="journal article" date="2018" name="Nat. Biotechnol.">
        <title>A standardized bacterial taxonomy based on genome phylogeny substantially revises the tree of life.</title>
        <authorList>
            <person name="Parks D.H."/>
            <person name="Chuvochina M."/>
            <person name="Waite D.W."/>
            <person name="Rinke C."/>
            <person name="Skarshewski A."/>
            <person name="Chaumeil P.A."/>
            <person name="Hugenholtz P."/>
        </authorList>
    </citation>
    <scope>NUCLEOTIDE SEQUENCE [LARGE SCALE GENOMIC DNA]</scope>
    <source>
        <strain evidence="10">UBA8844</strain>
    </source>
</reference>
<dbReference type="GO" id="GO:0005886">
    <property type="term" value="C:plasma membrane"/>
    <property type="evidence" value="ECO:0007669"/>
    <property type="project" value="UniProtKB-SubCell"/>
</dbReference>
<proteinExistence type="inferred from homology"/>
<dbReference type="GO" id="GO:0015087">
    <property type="term" value="F:cobalt ion transmembrane transporter activity"/>
    <property type="evidence" value="ECO:0007669"/>
    <property type="project" value="UniProtKB-UniRule"/>
</dbReference>
<evidence type="ECO:0000256" key="5">
    <source>
        <dbReference type="ARBA" id="ARBA00022692"/>
    </source>
</evidence>
<keyword evidence="8" id="KW-0460">Magnesium</keyword>
<dbReference type="AlphaFoldDB" id="A0A3D4V6L0"/>
<dbReference type="Gene3D" id="3.30.460.20">
    <property type="entry name" value="CorA soluble domain-like"/>
    <property type="match status" value="1"/>
</dbReference>
<comment type="caution">
    <text evidence="10">The sequence shown here is derived from an EMBL/GenBank/DDBJ whole genome shotgun (WGS) entry which is preliminary data.</text>
</comment>
<evidence type="ECO:0000256" key="3">
    <source>
        <dbReference type="ARBA" id="ARBA00022448"/>
    </source>
</evidence>
<dbReference type="Gene3D" id="1.20.58.340">
    <property type="entry name" value="Magnesium transport protein CorA, transmembrane region"/>
    <property type="match status" value="2"/>
</dbReference>
<feature type="region of interest" description="Disordered" evidence="9">
    <location>
        <begin position="1"/>
        <end position="48"/>
    </location>
</feature>
<evidence type="ECO:0000256" key="4">
    <source>
        <dbReference type="ARBA" id="ARBA00022475"/>
    </source>
</evidence>
<comment type="similarity">
    <text evidence="2 8">Belongs to the CorA metal ion transporter (MIT) (TC 1.A.35) family.</text>
</comment>
<keyword evidence="3 8" id="KW-0813">Transport</keyword>
<evidence type="ECO:0000256" key="1">
    <source>
        <dbReference type="ARBA" id="ARBA00004651"/>
    </source>
</evidence>
<name>A0A3D4V6L0_9BACT</name>
<keyword evidence="7 8" id="KW-0472">Membrane</keyword>
<dbReference type="SUPFAM" id="SSF144083">
    <property type="entry name" value="Magnesium transport protein CorA, transmembrane region"/>
    <property type="match status" value="1"/>
</dbReference>
<keyword evidence="5 8" id="KW-0812">Transmembrane</keyword>
<comment type="function">
    <text evidence="8">Mediates influx of magnesium ions.</text>
</comment>
<keyword evidence="6 8" id="KW-1133">Transmembrane helix</keyword>
<dbReference type="GO" id="GO:0000287">
    <property type="term" value="F:magnesium ion binding"/>
    <property type="evidence" value="ECO:0007669"/>
    <property type="project" value="TreeGrafter"/>
</dbReference>
<accession>A0A3D4V6L0</accession>
<evidence type="ECO:0000313" key="10">
    <source>
        <dbReference type="EMBL" id="HCT56740.1"/>
    </source>
</evidence>
<evidence type="ECO:0000313" key="11">
    <source>
        <dbReference type="Proteomes" id="UP000264071"/>
    </source>
</evidence>
<evidence type="ECO:0000256" key="7">
    <source>
        <dbReference type="ARBA" id="ARBA00023136"/>
    </source>
</evidence>
<evidence type="ECO:0000256" key="2">
    <source>
        <dbReference type="ARBA" id="ARBA00009765"/>
    </source>
</evidence>
<keyword evidence="8" id="KW-0406">Ion transport</keyword>
<keyword evidence="4 8" id="KW-1003">Cell membrane</keyword>
<evidence type="ECO:0000256" key="8">
    <source>
        <dbReference type="RuleBase" id="RU362010"/>
    </source>
</evidence>
<feature type="compositionally biased region" description="Gly residues" evidence="9">
    <location>
        <begin position="17"/>
        <end position="28"/>
    </location>
</feature>
<comment type="subcellular location">
    <subcellularLocation>
        <location evidence="1">Cell membrane</location>
        <topology evidence="1">Multi-pass membrane protein</topology>
    </subcellularLocation>
    <subcellularLocation>
        <location evidence="8">Membrane</location>
        <topology evidence="8">Multi-pass membrane protein</topology>
    </subcellularLocation>
</comment>
<dbReference type="Proteomes" id="UP000264071">
    <property type="component" value="Unassembled WGS sequence"/>
</dbReference>
<gene>
    <name evidence="8 10" type="primary">corA</name>
    <name evidence="10" type="ORF">DGD08_05950</name>
</gene>